<name>A0A2T0WPM4_9BACT</name>
<organism evidence="2 3">
    <name type="scientific">Mongoliibacter ruber</name>
    <dbReference type="NCBI Taxonomy" id="1750599"/>
    <lineage>
        <taxon>Bacteria</taxon>
        <taxon>Pseudomonadati</taxon>
        <taxon>Bacteroidota</taxon>
        <taxon>Cytophagia</taxon>
        <taxon>Cytophagales</taxon>
        <taxon>Cyclobacteriaceae</taxon>
        <taxon>Mongoliibacter</taxon>
    </lineage>
</organism>
<dbReference type="Proteomes" id="UP000238157">
    <property type="component" value="Unassembled WGS sequence"/>
</dbReference>
<accession>A0A2T0WPM4</accession>
<dbReference type="AlphaFoldDB" id="A0A2T0WPM4"/>
<sequence>MKKILILLAFFSFSHFVQCQEFDTRFEIEVDRYGENFSLHLVKSHIVGIRSVRKKTLGNNRDAEYFVLKNDLSPEIQNTFTLPDNQDFQWVDVSGDKLVLLTHYPLKVIQSTINELTIVTIDAASGQLSMVPFISADLSEIEDFHSFENSSLILGRNAAGLMLQTVDHLKPEILDRKILFDNSYKFLSVNKWAEDKSLTVLVSKKDYWQKDILHMLTVSEKGEIIEKGSYDLLQDKRTNFRYASVLDFKGERFYAGVFGPRNNNHSSGLVNALFNEFEEFTLWRTYLNELPGFFEGENNPSPLSRKKRMDRRLKIGRVPVLNETLQLWALQPTVNGVWQHYEQFSAQLKEESDYQRKFINSFTRQNKYFPSNRFTRELPQIPGGYKEGTKPFRLSSEYLSYAAHLIHVDESHQVTNHFRIPLSSDMQFLPIPSGSFFQTNNKVKYSYFDGRDILASSFEDGVKLYLNKAIPFYHDQKNIEPSSIKLIFDHEGSLLVFGKGRINDVDGNRKTAFFVERYKL</sequence>
<comment type="caution">
    <text evidence="2">The sequence shown here is derived from an EMBL/GenBank/DDBJ whole genome shotgun (WGS) entry which is preliminary data.</text>
</comment>
<proteinExistence type="predicted"/>
<dbReference type="RefSeq" id="WP_106133204.1">
    <property type="nucleotide sequence ID" value="NZ_PVTR01000004.1"/>
</dbReference>
<evidence type="ECO:0000313" key="3">
    <source>
        <dbReference type="Proteomes" id="UP000238157"/>
    </source>
</evidence>
<keyword evidence="1" id="KW-0732">Signal</keyword>
<gene>
    <name evidence="2" type="ORF">CLW00_104125</name>
</gene>
<reference evidence="2 3" key="1">
    <citation type="submission" date="2018-03" db="EMBL/GenBank/DDBJ databases">
        <title>Genomic Encyclopedia of Archaeal and Bacterial Type Strains, Phase II (KMG-II): from individual species to whole genera.</title>
        <authorList>
            <person name="Goeker M."/>
        </authorList>
    </citation>
    <scope>NUCLEOTIDE SEQUENCE [LARGE SCALE GENOMIC DNA]</scope>
    <source>
        <strain evidence="2 3">DSM 27929</strain>
    </source>
</reference>
<dbReference type="EMBL" id="PVTR01000004">
    <property type="protein sequence ID" value="PRY88474.1"/>
    <property type="molecule type" value="Genomic_DNA"/>
</dbReference>
<evidence type="ECO:0000313" key="2">
    <source>
        <dbReference type="EMBL" id="PRY88474.1"/>
    </source>
</evidence>
<feature type="signal peptide" evidence="1">
    <location>
        <begin position="1"/>
        <end position="19"/>
    </location>
</feature>
<evidence type="ECO:0000256" key="1">
    <source>
        <dbReference type="SAM" id="SignalP"/>
    </source>
</evidence>
<protein>
    <submittedName>
        <fullName evidence="2">Uncharacterized protein</fullName>
    </submittedName>
</protein>
<keyword evidence="3" id="KW-1185">Reference proteome</keyword>
<feature type="chain" id="PRO_5015656134" evidence="1">
    <location>
        <begin position="20"/>
        <end position="520"/>
    </location>
</feature>